<dbReference type="GO" id="GO:0003677">
    <property type="term" value="F:DNA binding"/>
    <property type="evidence" value="ECO:0007669"/>
    <property type="project" value="UniProtKB-KW"/>
</dbReference>
<keyword evidence="4" id="KW-0731">Sigma factor</keyword>
<dbReference type="InterPro" id="IPR007627">
    <property type="entry name" value="RNA_pol_sigma70_r2"/>
</dbReference>
<name>A0A0R3E0C4_9BRAD</name>
<evidence type="ECO:0000259" key="7">
    <source>
        <dbReference type="Pfam" id="PF04542"/>
    </source>
</evidence>
<dbReference type="GO" id="GO:0006352">
    <property type="term" value="P:DNA-templated transcription initiation"/>
    <property type="evidence" value="ECO:0007669"/>
    <property type="project" value="InterPro"/>
</dbReference>
<dbReference type="SUPFAM" id="SSF54427">
    <property type="entry name" value="NTF2-like"/>
    <property type="match status" value="1"/>
</dbReference>
<evidence type="ECO:0000259" key="8">
    <source>
        <dbReference type="Pfam" id="PF08281"/>
    </source>
</evidence>
<keyword evidence="6" id="KW-0804">Transcription</keyword>
<comment type="subunit">
    <text evidence="2">Interacts transiently with the RNA polymerase catalytic core formed by RpoA, RpoB, RpoC and RpoZ (2 alpha, 1 beta, 1 beta' and 1 omega subunit) to form the RNA polymerase holoenzyme that can initiate transcription.</text>
</comment>
<dbReference type="Gene3D" id="1.10.10.10">
    <property type="entry name" value="Winged helix-like DNA-binding domain superfamily/Winged helix DNA-binding domain"/>
    <property type="match status" value="1"/>
</dbReference>
<dbReference type="Pfam" id="PF08281">
    <property type="entry name" value="Sigma70_r4_2"/>
    <property type="match status" value="1"/>
</dbReference>
<dbReference type="AlphaFoldDB" id="A0A0R3E0C4"/>
<dbReference type="InterPro" id="IPR032710">
    <property type="entry name" value="NTF2-like_dom_sf"/>
</dbReference>
<dbReference type="Pfam" id="PF04542">
    <property type="entry name" value="Sigma70_r2"/>
    <property type="match status" value="1"/>
</dbReference>
<keyword evidence="3" id="KW-0805">Transcription regulation</keyword>
<keyword evidence="5" id="KW-0238">DNA-binding</keyword>
<dbReference type="Gene3D" id="3.10.450.50">
    <property type="match status" value="1"/>
</dbReference>
<dbReference type="Gene3D" id="1.10.1740.10">
    <property type="match status" value="1"/>
</dbReference>
<organism evidence="9 10">
    <name type="scientific">Bradyrhizobium manausense</name>
    <dbReference type="NCBI Taxonomy" id="989370"/>
    <lineage>
        <taxon>Bacteria</taxon>
        <taxon>Pseudomonadati</taxon>
        <taxon>Pseudomonadota</taxon>
        <taxon>Alphaproteobacteria</taxon>
        <taxon>Hyphomicrobiales</taxon>
        <taxon>Nitrobacteraceae</taxon>
        <taxon>Bradyrhizobium</taxon>
    </lineage>
</organism>
<accession>A0A0R3E0C4</accession>
<gene>
    <name evidence="9" type="ORF">AOQ71_08580</name>
</gene>
<dbReference type="InterPro" id="IPR013325">
    <property type="entry name" value="RNA_pol_sigma_r2"/>
</dbReference>
<evidence type="ECO:0000256" key="2">
    <source>
        <dbReference type="ARBA" id="ARBA00011344"/>
    </source>
</evidence>
<evidence type="ECO:0000256" key="3">
    <source>
        <dbReference type="ARBA" id="ARBA00023015"/>
    </source>
</evidence>
<dbReference type="EMBL" id="LJYG01000041">
    <property type="protein sequence ID" value="KRQ15643.1"/>
    <property type="molecule type" value="Genomic_DNA"/>
</dbReference>
<dbReference type="Proteomes" id="UP000051936">
    <property type="component" value="Unassembled WGS sequence"/>
</dbReference>
<evidence type="ECO:0000256" key="6">
    <source>
        <dbReference type="ARBA" id="ARBA00023163"/>
    </source>
</evidence>
<dbReference type="InterPro" id="IPR036388">
    <property type="entry name" value="WH-like_DNA-bd_sf"/>
</dbReference>
<dbReference type="PANTHER" id="PTHR43133:SF8">
    <property type="entry name" value="RNA POLYMERASE SIGMA FACTOR HI_1459-RELATED"/>
    <property type="match status" value="1"/>
</dbReference>
<dbReference type="STRING" id="989370.AOQ71_08580"/>
<dbReference type="GO" id="GO:0016987">
    <property type="term" value="F:sigma factor activity"/>
    <property type="evidence" value="ECO:0007669"/>
    <property type="project" value="UniProtKB-KW"/>
</dbReference>
<sequence>MRPLLHRYCARMTGSVIDGEDVVQDALLKAFEAAPRTEPLDNPEGWLFRIAHNAALDFLRRRARTNAAHADDDLDMIPALTSPVTERESVTASLGTFMRLPVTQRSAVILRDVLGYSVDEVCNIMCGSVAATKGALQRGRVRLRELAAEPDDVSPPELEAGERARLMHYVERFNARDFESLRDMLADDVRLEMVNRTRRAGRRDVSEYFHRYAETSPWHCVPGFVDRRPAIIMFDPQDPSGPPRYFVLLDWENGNIVNIRDFLFATYAIEGAELITLDR</sequence>
<comment type="similarity">
    <text evidence="1">Belongs to the sigma-70 factor family. ECF subfamily.</text>
</comment>
<dbReference type="InterPro" id="IPR013324">
    <property type="entry name" value="RNA_pol_sigma_r3/r4-like"/>
</dbReference>
<feature type="domain" description="RNA polymerase sigma factor 70 region 4 type 2" evidence="8">
    <location>
        <begin position="99"/>
        <end position="143"/>
    </location>
</feature>
<keyword evidence="10" id="KW-1185">Reference proteome</keyword>
<dbReference type="PANTHER" id="PTHR43133">
    <property type="entry name" value="RNA POLYMERASE ECF-TYPE SIGMA FACTO"/>
    <property type="match status" value="1"/>
</dbReference>
<comment type="caution">
    <text evidence="9">The sequence shown here is derived from an EMBL/GenBank/DDBJ whole genome shotgun (WGS) entry which is preliminary data.</text>
</comment>
<protein>
    <submittedName>
        <fullName evidence="9">RNA polymerase subunit sigma-70</fullName>
    </submittedName>
</protein>
<dbReference type="InterPro" id="IPR014284">
    <property type="entry name" value="RNA_pol_sigma-70_dom"/>
</dbReference>
<dbReference type="OrthoDB" id="7193272at2"/>
<evidence type="ECO:0000256" key="4">
    <source>
        <dbReference type="ARBA" id="ARBA00023082"/>
    </source>
</evidence>
<feature type="domain" description="RNA polymerase sigma-70 region 2" evidence="7">
    <location>
        <begin position="2"/>
        <end position="65"/>
    </location>
</feature>
<proteinExistence type="inferred from homology"/>
<dbReference type="SUPFAM" id="SSF88659">
    <property type="entry name" value="Sigma3 and sigma4 domains of RNA polymerase sigma factors"/>
    <property type="match status" value="1"/>
</dbReference>
<reference evidence="9 10" key="1">
    <citation type="submission" date="2015-09" db="EMBL/GenBank/DDBJ databases">
        <title>Draft Genome Sequence of Bradyrhizobium manausense Strain BR 3351T, a Novel Symbiotic Nitrogen-Fixing Alphaproteobacterium Isolated from Brazilian Amazon Rain Forest.</title>
        <authorList>
            <person name="De Araujo J.L."/>
            <person name="Zilli J.E."/>
        </authorList>
    </citation>
    <scope>NUCLEOTIDE SEQUENCE [LARGE SCALE GENOMIC DNA]</scope>
    <source>
        <strain evidence="9 10">BR3351</strain>
    </source>
</reference>
<dbReference type="SUPFAM" id="SSF88946">
    <property type="entry name" value="Sigma2 domain of RNA polymerase sigma factors"/>
    <property type="match status" value="1"/>
</dbReference>
<dbReference type="InterPro" id="IPR013249">
    <property type="entry name" value="RNA_pol_sigma70_r4_t2"/>
</dbReference>
<evidence type="ECO:0000313" key="9">
    <source>
        <dbReference type="EMBL" id="KRQ15643.1"/>
    </source>
</evidence>
<evidence type="ECO:0000313" key="10">
    <source>
        <dbReference type="Proteomes" id="UP000051936"/>
    </source>
</evidence>
<dbReference type="NCBIfam" id="TIGR02937">
    <property type="entry name" value="sigma70-ECF"/>
    <property type="match status" value="1"/>
</dbReference>
<evidence type="ECO:0000256" key="5">
    <source>
        <dbReference type="ARBA" id="ARBA00023125"/>
    </source>
</evidence>
<evidence type="ECO:0000256" key="1">
    <source>
        <dbReference type="ARBA" id="ARBA00010641"/>
    </source>
</evidence>
<dbReference type="InterPro" id="IPR039425">
    <property type="entry name" value="RNA_pol_sigma-70-like"/>
</dbReference>